<dbReference type="EC" id="1.8.1.4" evidence="2 13"/>
<dbReference type="InterPro" id="IPR036188">
    <property type="entry name" value="FAD/NAD-bd_sf"/>
</dbReference>
<feature type="binding site" evidence="11">
    <location>
        <begin position="146"/>
        <end position="148"/>
    </location>
    <ligand>
        <name>FAD</name>
        <dbReference type="ChEBI" id="CHEBI:57692"/>
    </ligand>
</feature>
<dbReference type="InterPro" id="IPR050151">
    <property type="entry name" value="Class-I_Pyr_Nuc-Dis_Oxidored"/>
</dbReference>
<keyword evidence="5 13" id="KW-0560">Oxidoreductase</keyword>
<gene>
    <name evidence="16" type="primary">lpdA</name>
    <name evidence="16" type="ORF">J0H12_04385</name>
</gene>
<accession>A0A8J7PY51</accession>
<sequence>MSNTSFDLIVIGTGPGGYVAAIRAAQLGMKVACIDKREMPGGTCLNIGCIPSKALLQLTHKFAEARDNFHQQGILFDYLRADLSVMMQQKEKIVQGLVQGVSYLFKKNKIEFFKGEASLHSSHQVQLTLETGELILLEASKILIATGSIPTPLPGILIDEQRILSSTGALSLTSIPHSMVIIGGGYIGLEIGSIWRRLGCEITVVESLDRIVPTMDQEAGSALKKTLEKQGMHFKLATQVKSVDSNTTNVRTLIRSVSESKEEILESERVLVSVGRKPFVQGLGLERLGIRTTERGFVSVNNRFETNIPGVYAIGDVIGGPMLAHKAEEEGISAVEFMVGQKPQLNYNAVPAVIYTTPEVASVGKTEQELKEAKIPFKAGKFPFQANSRARANNDTEGFVKILAHEKTDEILGVHIVHSEAGTMIAEAVVALEYKASAEDIARICHAHPTTSEAIKEAALNVQGHAIHI</sequence>
<keyword evidence="6 11" id="KW-0520">NAD</keyword>
<feature type="disulfide bond" description="Redox-active" evidence="12">
    <location>
        <begin position="44"/>
        <end position="49"/>
    </location>
</feature>
<evidence type="ECO:0000256" key="6">
    <source>
        <dbReference type="ARBA" id="ARBA00023027"/>
    </source>
</evidence>
<dbReference type="GO" id="GO:0004148">
    <property type="term" value="F:dihydrolipoyl dehydrogenase (NADH) activity"/>
    <property type="evidence" value="ECO:0007669"/>
    <property type="project" value="UniProtKB-EC"/>
</dbReference>
<dbReference type="PIRSF" id="PIRSF000350">
    <property type="entry name" value="Mercury_reductase_MerA"/>
    <property type="match status" value="1"/>
</dbReference>
<organism evidence="16 17">
    <name type="scientific">Candidatus Paracaedimonas acanthamoebae</name>
    <dbReference type="NCBI Taxonomy" id="244581"/>
    <lineage>
        <taxon>Bacteria</taxon>
        <taxon>Pseudomonadati</taxon>
        <taxon>Pseudomonadota</taxon>
        <taxon>Alphaproteobacteria</taxon>
        <taxon>Holosporales</taxon>
        <taxon>Caedimonadaceae</taxon>
        <taxon>Candidatus Paracaedimonas</taxon>
    </lineage>
</organism>
<comment type="caution">
    <text evidence="16">The sequence shown here is derived from an EMBL/GenBank/DDBJ whole genome shotgun (WGS) entry which is preliminary data.</text>
</comment>
<dbReference type="InterPro" id="IPR004099">
    <property type="entry name" value="Pyr_nucl-diS_OxRdtase_dimer"/>
</dbReference>
<evidence type="ECO:0000256" key="8">
    <source>
        <dbReference type="ARBA" id="ARBA00023284"/>
    </source>
</evidence>
<dbReference type="NCBIfam" id="TIGR01350">
    <property type="entry name" value="lipoamide_DH"/>
    <property type="match status" value="1"/>
</dbReference>
<evidence type="ECO:0000256" key="12">
    <source>
        <dbReference type="PIRSR" id="PIRSR000350-4"/>
    </source>
</evidence>
<dbReference type="InterPro" id="IPR012999">
    <property type="entry name" value="Pyr_OxRdtase_I_AS"/>
</dbReference>
<evidence type="ECO:0000256" key="3">
    <source>
        <dbReference type="ARBA" id="ARBA00022630"/>
    </source>
</evidence>
<keyword evidence="11" id="KW-0547">Nucleotide-binding</keyword>
<evidence type="ECO:0000256" key="9">
    <source>
        <dbReference type="ARBA" id="ARBA00049187"/>
    </source>
</evidence>
<dbReference type="InterPro" id="IPR016156">
    <property type="entry name" value="FAD/NAD-linked_Rdtase_dimer_sf"/>
</dbReference>
<evidence type="ECO:0000256" key="11">
    <source>
        <dbReference type="PIRSR" id="PIRSR000350-3"/>
    </source>
</evidence>
<feature type="binding site" evidence="11">
    <location>
        <begin position="322"/>
        <end position="325"/>
    </location>
    <ligand>
        <name>FAD</name>
        <dbReference type="ChEBI" id="CHEBI:57692"/>
    </ligand>
</feature>
<dbReference type="PANTHER" id="PTHR22912">
    <property type="entry name" value="DISULFIDE OXIDOREDUCTASE"/>
    <property type="match status" value="1"/>
</dbReference>
<dbReference type="PRINTS" id="PR00411">
    <property type="entry name" value="PNDRDTASEI"/>
</dbReference>
<keyword evidence="7" id="KW-1015">Disulfide bond</keyword>
<feature type="binding site" evidence="11">
    <location>
        <position position="316"/>
    </location>
    <ligand>
        <name>FAD</name>
        <dbReference type="ChEBI" id="CHEBI:57692"/>
    </ligand>
</feature>
<keyword evidence="8 13" id="KW-0676">Redox-active center</keyword>
<dbReference type="InterPro" id="IPR006258">
    <property type="entry name" value="Lipoamide_DH"/>
</dbReference>
<evidence type="ECO:0000256" key="2">
    <source>
        <dbReference type="ARBA" id="ARBA00012608"/>
    </source>
</evidence>
<feature type="domain" description="Pyridine nucleotide-disulphide oxidoreductase dimerisation" evidence="14">
    <location>
        <begin position="350"/>
        <end position="459"/>
    </location>
</feature>
<name>A0A8J7PY51_9PROT</name>
<dbReference type="FunFam" id="3.30.390.30:FF:000001">
    <property type="entry name" value="Dihydrolipoyl dehydrogenase"/>
    <property type="match status" value="1"/>
</dbReference>
<evidence type="ECO:0000256" key="7">
    <source>
        <dbReference type="ARBA" id="ARBA00023157"/>
    </source>
</evidence>
<protein>
    <recommendedName>
        <fullName evidence="2 13">Dihydrolipoyl dehydrogenase</fullName>
        <ecNumber evidence="2 13">1.8.1.4</ecNumber>
    </recommendedName>
</protein>
<dbReference type="Gene3D" id="3.50.50.60">
    <property type="entry name" value="FAD/NAD(P)-binding domain"/>
    <property type="match status" value="2"/>
</dbReference>
<feature type="domain" description="FAD/NAD(P)-binding" evidence="15">
    <location>
        <begin position="6"/>
        <end position="331"/>
    </location>
</feature>
<evidence type="ECO:0000256" key="1">
    <source>
        <dbReference type="ARBA" id="ARBA00007532"/>
    </source>
</evidence>
<feature type="binding site" evidence="11">
    <location>
        <position position="275"/>
    </location>
    <ligand>
        <name>NAD(+)</name>
        <dbReference type="ChEBI" id="CHEBI:57540"/>
    </ligand>
</feature>
<feature type="binding site" evidence="11">
    <location>
        <position position="53"/>
    </location>
    <ligand>
        <name>FAD</name>
        <dbReference type="ChEBI" id="CHEBI:57692"/>
    </ligand>
</feature>
<dbReference type="GO" id="GO:0006103">
    <property type="term" value="P:2-oxoglutarate metabolic process"/>
    <property type="evidence" value="ECO:0007669"/>
    <property type="project" value="TreeGrafter"/>
</dbReference>
<comment type="catalytic activity">
    <reaction evidence="9 13">
        <text>N(6)-[(R)-dihydrolipoyl]-L-lysyl-[protein] + NAD(+) = N(6)-[(R)-lipoyl]-L-lysyl-[protein] + NADH + H(+)</text>
        <dbReference type="Rhea" id="RHEA:15045"/>
        <dbReference type="Rhea" id="RHEA-COMP:10474"/>
        <dbReference type="Rhea" id="RHEA-COMP:10475"/>
        <dbReference type="ChEBI" id="CHEBI:15378"/>
        <dbReference type="ChEBI" id="CHEBI:57540"/>
        <dbReference type="ChEBI" id="CHEBI:57945"/>
        <dbReference type="ChEBI" id="CHEBI:83099"/>
        <dbReference type="ChEBI" id="CHEBI:83100"/>
        <dbReference type="EC" id="1.8.1.4"/>
    </reaction>
</comment>
<dbReference type="EMBL" id="JAFKGL010000017">
    <property type="protein sequence ID" value="MBN9413143.1"/>
    <property type="molecule type" value="Genomic_DNA"/>
</dbReference>
<dbReference type="InterPro" id="IPR001100">
    <property type="entry name" value="Pyr_nuc-diS_OxRdtase"/>
</dbReference>
<dbReference type="Pfam" id="PF02852">
    <property type="entry name" value="Pyr_redox_dim"/>
    <property type="match status" value="1"/>
</dbReference>
<evidence type="ECO:0000313" key="16">
    <source>
        <dbReference type="EMBL" id="MBN9413143.1"/>
    </source>
</evidence>
<dbReference type="AlphaFoldDB" id="A0A8J7PY51"/>
<dbReference type="PRINTS" id="PR00368">
    <property type="entry name" value="FADPNR"/>
</dbReference>
<dbReference type="GO" id="GO:0050660">
    <property type="term" value="F:flavin adenine dinucleotide binding"/>
    <property type="evidence" value="ECO:0007669"/>
    <property type="project" value="InterPro"/>
</dbReference>
<comment type="cofactor">
    <cofactor evidence="11 13">
        <name>FAD</name>
        <dbReference type="ChEBI" id="CHEBI:57692"/>
    </cofactor>
    <text evidence="11 13">Binds 1 FAD per subunit.</text>
</comment>
<evidence type="ECO:0000256" key="4">
    <source>
        <dbReference type="ARBA" id="ARBA00022827"/>
    </source>
</evidence>
<feature type="binding site" evidence="11">
    <location>
        <begin position="183"/>
        <end position="190"/>
    </location>
    <ligand>
        <name>NAD(+)</name>
        <dbReference type="ChEBI" id="CHEBI:57540"/>
    </ligand>
</feature>
<comment type="similarity">
    <text evidence="1 13">Belongs to the class-I pyridine nucleotide-disulfide oxidoreductase family.</text>
</comment>
<proteinExistence type="inferred from homology"/>
<keyword evidence="3 13" id="KW-0285">Flavoprotein</keyword>
<dbReference type="Proteomes" id="UP000664414">
    <property type="component" value="Unassembled WGS sequence"/>
</dbReference>
<keyword evidence="4 11" id="KW-0274">FAD</keyword>
<dbReference type="Gene3D" id="3.30.390.30">
    <property type="match status" value="1"/>
</dbReference>
<dbReference type="SUPFAM" id="SSF55424">
    <property type="entry name" value="FAD/NAD-linked reductases, dimerisation (C-terminal) domain"/>
    <property type="match status" value="1"/>
</dbReference>
<reference evidence="16" key="1">
    <citation type="submission" date="2021-02" db="EMBL/GenBank/DDBJ databases">
        <title>Thiocyanate and organic carbon inputs drive convergent selection for specific autotrophic Afipia and Thiobacillus strains within complex microbiomes.</title>
        <authorList>
            <person name="Huddy R.J."/>
            <person name="Sachdeva R."/>
            <person name="Kadzinga F."/>
            <person name="Kantor R.S."/>
            <person name="Harrison S.T.L."/>
            <person name="Banfield J.F."/>
        </authorList>
    </citation>
    <scope>NUCLEOTIDE SEQUENCE</scope>
    <source>
        <strain evidence="16">SCN18_10_11_15_R4_P_38_20</strain>
    </source>
</reference>
<dbReference type="Pfam" id="PF07992">
    <property type="entry name" value="Pyr_redox_2"/>
    <property type="match status" value="1"/>
</dbReference>
<comment type="miscellaneous">
    <text evidence="13">The active site is a redox-active disulfide bond.</text>
</comment>
<evidence type="ECO:0000259" key="14">
    <source>
        <dbReference type="Pfam" id="PF02852"/>
    </source>
</evidence>
<evidence type="ECO:0000256" key="5">
    <source>
        <dbReference type="ARBA" id="ARBA00023002"/>
    </source>
</evidence>
<dbReference type="SUPFAM" id="SSF51905">
    <property type="entry name" value="FAD/NAD(P)-binding domain"/>
    <property type="match status" value="1"/>
</dbReference>
<evidence type="ECO:0000259" key="15">
    <source>
        <dbReference type="Pfam" id="PF07992"/>
    </source>
</evidence>
<evidence type="ECO:0000313" key="17">
    <source>
        <dbReference type="Proteomes" id="UP000664414"/>
    </source>
</evidence>
<feature type="active site" description="Proton acceptor" evidence="10">
    <location>
        <position position="448"/>
    </location>
</feature>
<dbReference type="GO" id="GO:0045252">
    <property type="term" value="C:oxoglutarate dehydrogenase complex"/>
    <property type="evidence" value="ECO:0007669"/>
    <property type="project" value="TreeGrafter"/>
</dbReference>
<dbReference type="PROSITE" id="PS00076">
    <property type="entry name" value="PYRIDINE_REDOX_1"/>
    <property type="match status" value="1"/>
</dbReference>
<evidence type="ECO:0000256" key="13">
    <source>
        <dbReference type="RuleBase" id="RU003692"/>
    </source>
</evidence>
<dbReference type="InterPro" id="IPR023753">
    <property type="entry name" value="FAD/NAD-binding_dom"/>
</dbReference>
<evidence type="ECO:0000256" key="10">
    <source>
        <dbReference type="PIRSR" id="PIRSR000350-2"/>
    </source>
</evidence>
<feature type="binding site" evidence="11">
    <location>
        <position position="206"/>
    </location>
    <ligand>
        <name>NAD(+)</name>
        <dbReference type="ChEBI" id="CHEBI:57540"/>
    </ligand>
</feature>
<dbReference type="PANTHER" id="PTHR22912:SF151">
    <property type="entry name" value="DIHYDROLIPOYL DEHYDROGENASE, MITOCHONDRIAL"/>
    <property type="match status" value="1"/>
</dbReference>